<dbReference type="AlphaFoldDB" id="A0A9W9I8S8"/>
<comment type="caution">
    <text evidence="2">The sequence shown here is derived from an EMBL/GenBank/DDBJ whole genome shotgun (WGS) entry which is preliminary data.</text>
</comment>
<sequence>MPGYQKVKRGSYLLEDWITRKELKRTSPFNVCFRPGRQVLMSMRFYHTRHEKSSCPSCHAVNPEWGRSDVCCSICGMQYRRIIEVLEEDEEPPSVRSSTGPKIPAEAVPADEDITEFKRIQIVAPRDFTRPFDKKRSSRISNLARHFEQLSRKFEKDRQRERRARAARGSYSRAFPLPSSKPIVEVYRNVKEAVEER</sequence>
<dbReference type="EMBL" id="JAPQKN010000002">
    <property type="protein sequence ID" value="KAJ5168650.1"/>
    <property type="molecule type" value="Genomic_DNA"/>
</dbReference>
<dbReference type="OrthoDB" id="4526956at2759"/>
<dbReference type="GeneID" id="81425545"/>
<evidence type="ECO:0000313" key="3">
    <source>
        <dbReference type="Proteomes" id="UP001149163"/>
    </source>
</evidence>
<accession>A0A9W9I8S8</accession>
<evidence type="ECO:0000256" key="1">
    <source>
        <dbReference type="SAM" id="MobiDB-lite"/>
    </source>
</evidence>
<protein>
    <recommendedName>
        <fullName evidence="4">GATA-type domain-containing protein</fullName>
    </recommendedName>
</protein>
<dbReference type="Proteomes" id="UP001149163">
    <property type="component" value="Unassembled WGS sequence"/>
</dbReference>
<reference evidence="2" key="1">
    <citation type="submission" date="2022-11" db="EMBL/GenBank/DDBJ databases">
        <authorList>
            <person name="Petersen C."/>
        </authorList>
    </citation>
    <scope>NUCLEOTIDE SEQUENCE</scope>
    <source>
        <strain evidence="2">IBT 26290</strain>
    </source>
</reference>
<dbReference type="RefSeq" id="XP_056545111.1">
    <property type="nucleotide sequence ID" value="XM_056686369.1"/>
</dbReference>
<keyword evidence="3" id="KW-1185">Reference proteome</keyword>
<feature type="compositionally biased region" description="Basic and acidic residues" evidence="1">
    <location>
        <begin position="151"/>
        <end position="160"/>
    </location>
</feature>
<reference evidence="2" key="2">
    <citation type="journal article" date="2023" name="IMA Fungus">
        <title>Comparative genomic study of the Penicillium genus elucidates a diverse pangenome and 15 lateral gene transfer events.</title>
        <authorList>
            <person name="Petersen C."/>
            <person name="Sorensen T."/>
            <person name="Nielsen M.R."/>
            <person name="Sondergaard T.E."/>
            <person name="Sorensen J.L."/>
            <person name="Fitzpatrick D.A."/>
            <person name="Frisvad J.C."/>
            <person name="Nielsen K.L."/>
        </authorList>
    </citation>
    <scope>NUCLEOTIDE SEQUENCE</scope>
    <source>
        <strain evidence="2">IBT 26290</strain>
    </source>
</reference>
<evidence type="ECO:0008006" key="4">
    <source>
        <dbReference type="Google" id="ProtNLM"/>
    </source>
</evidence>
<organism evidence="2 3">
    <name type="scientific">Penicillium canariense</name>
    <dbReference type="NCBI Taxonomy" id="189055"/>
    <lineage>
        <taxon>Eukaryota</taxon>
        <taxon>Fungi</taxon>
        <taxon>Dikarya</taxon>
        <taxon>Ascomycota</taxon>
        <taxon>Pezizomycotina</taxon>
        <taxon>Eurotiomycetes</taxon>
        <taxon>Eurotiomycetidae</taxon>
        <taxon>Eurotiales</taxon>
        <taxon>Aspergillaceae</taxon>
        <taxon>Penicillium</taxon>
    </lineage>
</organism>
<gene>
    <name evidence="2" type="ORF">N7482_004244</name>
</gene>
<name>A0A9W9I8S8_9EURO</name>
<evidence type="ECO:0000313" key="2">
    <source>
        <dbReference type="EMBL" id="KAJ5168650.1"/>
    </source>
</evidence>
<proteinExistence type="predicted"/>
<feature type="region of interest" description="Disordered" evidence="1">
    <location>
        <begin position="151"/>
        <end position="170"/>
    </location>
</feature>